<dbReference type="SUPFAM" id="SSF53448">
    <property type="entry name" value="Nucleotide-diphospho-sugar transferases"/>
    <property type="match status" value="1"/>
</dbReference>
<evidence type="ECO:0000256" key="3">
    <source>
        <dbReference type="ARBA" id="ARBA00022679"/>
    </source>
</evidence>
<evidence type="ECO:0000256" key="1">
    <source>
        <dbReference type="ARBA" id="ARBA00004653"/>
    </source>
</evidence>
<evidence type="ECO:0000256" key="2">
    <source>
        <dbReference type="ARBA" id="ARBA00022676"/>
    </source>
</evidence>
<keyword evidence="3 10" id="KW-0808">Transferase</keyword>
<comment type="subcellular location">
    <subcellularLocation>
        <location evidence="1">Golgi apparatus membrane</location>
        <topology evidence="1">Multi-pass membrane protein</topology>
    </subcellularLocation>
</comment>
<keyword evidence="4 9" id="KW-0812">Transmembrane</keyword>
<dbReference type="EMBL" id="WBUI01000002">
    <property type="protein sequence ID" value="KAB2934704.1"/>
    <property type="molecule type" value="Genomic_DNA"/>
</dbReference>
<sequence>MTDILAILLITVYSIDIIALFVFGIHTYIMVYFYRKNRDYCYSNVDHEPIDLKRVKPANLPDVTVQLPIFNEFYVVDRLIDATLKIQWPKEKLHIQVLDDSTDETKDKVSGIVRALKAQGYRIEHLHRTDRTGHKAGALKAGMEKSESEFIAIFDADFLPAPDILIKTIPYFAEPDVGMVQTRWGHINDDYSMLTMAQSFGIDGHFVVEQVARNGGRMWMNFNGTAGIWRRQCIYDAGNWQADTLTEDFDLSYRAELAGWRFRYFTDIVNPAELPSTIASFKSQQFRWCKGSIQTAVKLVPRILRSSFSKKIKAEAITHLLNYSVHPLMVINILLSLPLLLVDRWTSFKLNSVSIAVLFFAATVLSLSTLGPTFFYIYSQRELYKNWKRRIIWIPILMMIGTGIAISNTKAFIEALMGKKSAFMRTPKYRIESKKDVVKERAMYRQPLDTLVFSELLMGIYGLVTAYFAWAYEKPFIIPFMLIYSAGFLYISVGNILERMQINARFDMRLFQKKEEVVVHD</sequence>
<name>A0A833LYF7_9LEPT</name>
<dbReference type="OrthoDB" id="9768769at2"/>
<feature type="transmembrane region" description="Helical" evidence="9">
    <location>
        <begin position="476"/>
        <end position="497"/>
    </location>
</feature>
<evidence type="ECO:0000256" key="9">
    <source>
        <dbReference type="SAM" id="Phobius"/>
    </source>
</evidence>
<dbReference type="GO" id="GO:0016757">
    <property type="term" value="F:glycosyltransferase activity"/>
    <property type="evidence" value="ECO:0007669"/>
    <property type="project" value="UniProtKB-KW"/>
</dbReference>
<gene>
    <name evidence="10" type="ORF">F9K24_02710</name>
</gene>
<feature type="transmembrane region" description="Helical" evidence="9">
    <location>
        <begin position="391"/>
        <end position="413"/>
    </location>
</feature>
<protein>
    <submittedName>
        <fullName evidence="10">Glycosyltransferase</fullName>
    </submittedName>
</protein>
<dbReference type="Pfam" id="PF13641">
    <property type="entry name" value="Glyco_tranf_2_3"/>
    <property type="match status" value="1"/>
</dbReference>
<dbReference type="Proteomes" id="UP000460298">
    <property type="component" value="Unassembled WGS sequence"/>
</dbReference>
<keyword evidence="6" id="KW-0333">Golgi apparatus</keyword>
<evidence type="ECO:0000256" key="6">
    <source>
        <dbReference type="ARBA" id="ARBA00023034"/>
    </source>
</evidence>
<dbReference type="FunFam" id="3.90.550.10:FF:000057">
    <property type="entry name" value="Glycosyltransferase-like protein, family 2"/>
    <property type="match status" value="1"/>
</dbReference>
<evidence type="ECO:0000256" key="5">
    <source>
        <dbReference type="ARBA" id="ARBA00022989"/>
    </source>
</evidence>
<keyword evidence="7 9" id="KW-0472">Membrane</keyword>
<dbReference type="PANTHER" id="PTHR32044">
    <property type="entry name" value="GLUCOMANNAN 4-BETA-MANNOSYLTRANSFERASE 9"/>
    <property type="match status" value="1"/>
</dbReference>
<dbReference type="GO" id="GO:0071555">
    <property type="term" value="P:cell wall organization"/>
    <property type="evidence" value="ECO:0007669"/>
    <property type="project" value="UniProtKB-KW"/>
</dbReference>
<dbReference type="CDD" id="cd06437">
    <property type="entry name" value="CESA_CaSu_A2"/>
    <property type="match status" value="1"/>
</dbReference>
<evidence type="ECO:0000313" key="11">
    <source>
        <dbReference type="Proteomes" id="UP000460298"/>
    </source>
</evidence>
<comment type="caution">
    <text evidence="10">The sequence shown here is derived from an EMBL/GenBank/DDBJ whole genome shotgun (WGS) entry which is preliminary data.</text>
</comment>
<reference evidence="10 11" key="1">
    <citation type="submission" date="2019-10" db="EMBL/GenBank/DDBJ databases">
        <title>Extracellular Electron Transfer in a Candidatus Methanoperedens spp. Enrichment Culture.</title>
        <authorList>
            <person name="Berger S."/>
            <person name="Rangel Shaw D."/>
            <person name="Berben T."/>
            <person name="In 'T Zandt M."/>
            <person name="Frank J."/>
            <person name="Reimann J."/>
            <person name="Jetten M.S.M."/>
            <person name="Welte C.U."/>
        </authorList>
    </citation>
    <scope>NUCLEOTIDE SEQUENCE [LARGE SCALE GENOMIC DNA]</scope>
    <source>
        <strain evidence="10">SB12</strain>
    </source>
</reference>
<feature type="transmembrane region" description="Helical" evidence="9">
    <location>
        <begin position="320"/>
        <end position="341"/>
    </location>
</feature>
<keyword evidence="2" id="KW-0328">Glycosyltransferase</keyword>
<dbReference type="RefSeq" id="WP_002771868.1">
    <property type="nucleotide sequence ID" value="NZ_JQDG01000038.1"/>
</dbReference>
<organism evidence="10 11">
    <name type="scientific">Leptonema illini</name>
    <dbReference type="NCBI Taxonomy" id="183"/>
    <lineage>
        <taxon>Bacteria</taxon>
        <taxon>Pseudomonadati</taxon>
        <taxon>Spirochaetota</taxon>
        <taxon>Spirochaetia</taxon>
        <taxon>Leptospirales</taxon>
        <taxon>Leptospiraceae</taxon>
        <taxon>Leptonema</taxon>
    </lineage>
</organism>
<keyword evidence="8" id="KW-0961">Cell wall biogenesis/degradation</keyword>
<dbReference type="Gene3D" id="3.90.550.10">
    <property type="entry name" value="Spore Coat Polysaccharide Biosynthesis Protein SpsA, Chain A"/>
    <property type="match status" value="1"/>
</dbReference>
<proteinExistence type="predicted"/>
<accession>A0A833LYF7</accession>
<evidence type="ECO:0000313" key="10">
    <source>
        <dbReference type="EMBL" id="KAB2934704.1"/>
    </source>
</evidence>
<dbReference type="InterPro" id="IPR029044">
    <property type="entry name" value="Nucleotide-diphossugar_trans"/>
</dbReference>
<evidence type="ECO:0000256" key="8">
    <source>
        <dbReference type="ARBA" id="ARBA00023316"/>
    </source>
</evidence>
<feature type="transmembrane region" description="Helical" evidence="9">
    <location>
        <begin position="353"/>
        <end position="379"/>
    </location>
</feature>
<dbReference type="PANTHER" id="PTHR32044:SF80">
    <property type="entry name" value="XYLOGLUCAN GLYCOSYLTRANSFERASE 2-RELATED"/>
    <property type="match status" value="1"/>
</dbReference>
<feature type="transmembrane region" description="Helical" evidence="9">
    <location>
        <begin position="7"/>
        <end position="34"/>
    </location>
</feature>
<evidence type="ECO:0000256" key="7">
    <source>
        <dbReference type="ARBA" id="ARBA00023136"/>
    </source>
</evidence>
<dbReference type="AlphaFoldDB" id="A0A833LYF7"/>
<evidence type="ECO:0000256" key="4">
    <source>
        <dbReference type="ARBA" id="ARBA00022692"/>
    </source>
</evidence>
<keyword evidence="5 9" id="KW-1133">Transmembrane helix</keyword>